<accession>A0A5B8Y7R5</accession>
<proteinExistence type="predicted"/>
<organism evidence="1 2">
    <name type="scientific">Persicimonas caeni</name>
    <dbReference type="NCBI Taxonomy" id="2292766"/>
    <lineage>
        <taxon>Bacteria</taxon>
        <taxon>Deltaproteobacteria</taxon>
        <taxon>Bradymonadales</taxon>
        <taxon>Bradymonadaceae</taxon>
        <taxon>Persicimonas</taxon>
    </lineage>
</organism>
<evidence type="ECO:0000313" key="1">
    <source>
        <dbReference type="EMBL" id="QDG51232.1"/>
    </source>
</evidence>
<dbReference type="AlphaFoldDB" id="A0A4Y6PSC1"/>
<name>A0A4Y6PSC1_PERCE</name>
<dbReference type="RefSeq" id="WP_141197717.1">
    <property type="nucleotide sequence ID" value="NZ_CP041186.1"/>
</dbReference>
<sequence>MAASPPALAQDARYAESERLTMDVAAGVFGDYPGSISDPGGAFAGRYTYWAARNSWVGADASVAGVLGGAESLAAHSGVSAGIGGTLFLLDWLAFEVDVGPYLGAQIDADNVAPTVGILGSGAYRFQFGRHTLRLAVTLAQAGVLAEDPGNDCAMCSGFLLGGLGYDFRF</sequence>
<dbReference type="EMBL" id="CP041186">
    <property type="protein sequence ID" value="QDG51232.1"/>
    <property type="molecule type" value="Genomic_DNA"/>
</dbReference>
<reference evidence="1 2" key="1">
    <citation type="submission" date="2019-06" db="EMBL/GenBank/DDBJ databases">
        <title>Persicimonas caeni gen. nov., sp. nov., a predatory bacterium isolated from solar saltern.</title>
        <authorList>
            <person name="Wang S."/>
        </authorList>
    </citation>
    <scope>NUCLEOTIDE SEQUENCE [LARGE SCALE GENOMIC DNA]</scope>
    <source>
        <strain evidence="1 2">YN101</strain>
    </source>
</reference>
<protein>
    <submittedName>
        <fullName evidence="1">Uncharacterized protein</fullName>
    </submittedName>
</protein>
<gene>
    <name evidence="1" type="ORF">FIV42_10915</name>
</gene>
<keyword evidence="2" id="KW-1185">Reference proteome</keyword>
<evidence type="ECO:0000313" key="2">
    <source>
        <dbReference type="Proteomes" id="UP000315995"/>
    </source>
</evidence>
<accession>A0A4Y6PSC1</accession>
<dbReference type="Proteomes" id="UP000315995">
    <property type="component" value="Chromosome"/>
</dbReference>